<dbReference type="InterPro" id="IPR002797">
    <property type="entry name" value="Polysacc_synth"/>
</dbReference>
<feature type="transmembrane region" description="Helical" evidence="6">
    <location>
        <begin position="87"/>
        <end position="110"/>
    </location>
</feature>
<keyword evidence="2" id="KW-1003">Cell membrane</keyword>
<dbReference type="InterPro" id="IPR050833">
    <property type="entry name" value="Poly_Biosynth_Transport"/>
</dbReference>
<evidence type="ECO:0008006" key="9">
    <source>
        <dbReference type="Google" id="ProtNLM"/>
    </source>
</evidence>
<feature type="transmembrane region" description="Helical" evidence="6">
    <location>
        <begin position="116"/>
        <end position="136"/>
    </location>
</feature>
<dbReference type="EMBL" id="AHEV01000003">
    <property type="protein sequence ID" value="EJR45445.1"/>
    <property type="molecule type" value="Genomic_DNA"/>
</dbReference>
<evidence type="ECO:0000313" key="7">
    <source>
        <dbReference type="EMBL" id="EJR45445.1"/>
    </source>
</evidence>
<feature type="transmembrane region" description="Helical" evidence="6">
    <location>
        <begin position="43"/>
        <end position="66"/>
    </location>
</feature>
<feature type="transmembrane region" description="Helical" evidence="6">
    <location>
        <begin position="217"/>
        <end position="237"/>
    </location>
</feature>
<feature type="transmembrane region" description="Helical" evidence="6">
    <location>
        <begin position="174"/>
        <end position="196"/>
    </location>
</feature>
<keyword evidence="5 6" id="KW-0472">Membrane</keyword>
<feature type="transmembrane region" description="Helical" evidence="6">
    <location>
        <begin position="249"/>
        <end position="267"/>
    </location>
</feature>
<feature type="transmembrane region" description="Helical" evidence="6">
    <location>
        <begin position="353"/>
        <end position="376"/>
    </location>
</feature>
<evidence type="ECO:0000256" key="3">
    <source>
        <dbReference type="ARBA" id="ARBA00022692"/>
    </source>
</evidence>
<feature type="transmembrane region" description="Helical" evidence="6">
    <location>
        <begin position="321"/>
        <end position="341"/>
    </location>
</feature>
<sequence>MKLVNKTSKQYTIVLGANILSMGLGFFINIIGTNIMLTTSYGFYKAFISSLLMIASFSIFGFHYTLGRQFAMLDTHEEKKRLNSTGAMVIIGLSLVAIFIVLLMSKIYYMATGNNLPNHFMVASLFTGVIMLQYYIQQKLQGENRIVSFSLMTVLPQLFITMFFLFILMKKQLLEINLAVAVFILSNLVVLIYFLIEQGITFNIKREFKKLVQANSKFGLQLYFGSLFSVTTAQFLGLLVAELSGLEEYAFYSLGVSCAAPMTLVASSMGTVQFKKNVSADHINKRELLVTIVITGAVLFIYYIFLNNILNIFISEKYVKAISYANILIFYYTLMGIGDYFNRLISSKGNGKLLRNGAMITGVTLIVFSSILIPMYEVNGLIFAQIVSAIVYVITMYYSILSTEKITKER</sequence>
<evidence type="ECO:0000256" key="6">
    <source>
        <dbReference type="SAM" id="Phobius"/>
    </source>
</evidence>
<dbReference type="AlphaFoldDB" id="A0ABC9R9R9"/>
<feature type="transmembrane region" description="Helical" evidence="6">
    <location>
        <begin position="288"/>
        <end position="306"/>
    </location>
</feature>
<dbReference type="PANTHER" id="PTHR30250:SF11">
    <property type="entry name" value="O-ANTIGEN TRANSPORTER-RELATED"/>
    <property type="match status" value="1"/>
</dbReference>
<feature type="transmembrane region" description="Helical" evidence="6">
    <location>
        <begin position="12"/>
        <end position="37"/>
    </location>
</feature>
<accession>A0ABC9R9R9</accession>
<evidence type="ECO:0000256" key="4">
    <source>
        <dbReference type="ARBA" id="ARBA00022989"/>
    </source>
</evidence>
<reference evidence="7 8" key="1">
    <citation type="submission" date="2012-04" db="EMBL/GenBank/DDBJ databases">
        <title>The Genome Sequence of Bacillus cereus VD078.</title>
        <authorList>
            <consortium name="The Broad Institute Genome Sequencing Platform"/>
            <consortium name="The Broad Institute Genome Sequencing Center for Infectious Disease"/>
            <person name="Feldgarden M."/>
            <person name="Van der Auwera G.A."/>
            <person name="Mahillon J."/>
            <person name="Duprez V."/>
            <person name="Timmery S."/>
            <person name="Mattelet C."/>
            <person name="Dierick K."/>
            <person name="Sun M."/>
            <person name="Yu Z."/>
            <person name="Zhu L."/>
            <person name="Hu X."/>
            <person name="Shank E.B."/>
            <person name="Swiecicka I."/>
            <person name="Hansen B.M."/>
            <person name="Andrup L."/>
            <person name="Young S.K."/>
            <person name="Zeng Q."/>
            <person name="Gargeya S."/>
            <person name="Fitzgerald M."/>
            <person name="Haas B."/>
            <person name="Abouelleil A."/>
            <person name="Alvarado L."/>
            <person name="Arachchi H.M."/>
            <person name="Berlin A."/>
            <person name="Chapman S.B."/>
            <person name="Goldberg J."/>
            <person name="Griggs A."/>
            <person name="Gujja S."/>
            <person name="Hansen M."/>
            <person name="Howarth C."/>
            <person name="Imamovic A."/>
            <person name="Larimer J."/>
            <person name="McCowen C."/>
            <person name="Montmayeur A."/>
            <person name="Murphy C."/>
            <person name="Neiman D."/>
            <person name="Pearson M."/>
            <person name="Priest M."/>
            <person name="Roberts A."/>
            <person name="Saif S."/>
            <person name="Shea T."/>
            <person name="Sisk P."/>
            <person name="Sykes S."/>
            <person name="Wortman J."/>
            <person name="Nusbaum C."/>
            <person name="Birren B."/>
        </authorList>
    </citation>
    <scope>NUCLEOTIDE SEQUENCE [LARGE SCALE GENOMIC DNA]</scope>
    <source>
        <strain evidence="7 8">VD078</strain>
    </source>
</reference>
<keyword evidence="4 6" id="KW-1133">Transmembrane helix</keyword>
<keyword evidence="3 6" id="KW-0812">Transmembrane</keyword>
<name>A0ABC9R9R9_BACMY</name>
<evidence type="ECO:0000313" key="8">
    <source>
        <dbReference type="Proteomes" id="UP000006976"/>
    </source>
</evidence>
<dbReference type="Proteomes" id="UP000006976">
    <property type="component" value="Unassembled WGS sequence"/>
</dbReference>
<comment type="subcellular location">
    <subcellularLocation>
        <location evidence="1">Cell membrane</location>
        <topology evidence="1">Multi-pass membrane protein</topology>
    </subcellularLocation>
</comment>
<dbReference type="GO" id="GO:0005886">
    <property type="term" value="C:plasma membrane"/>
    <property type="evidence" value="ECO:0007669"/>
    <property type="project" value="UniProtKB-SubCell"/>
</dbReference>
<feature type="transmembrane region" description="Helical" evidence="6">
    <location>
        <begin position="148"/>
        <end position="168"/>
    </location>
</feature>
<dbReference type="Pfam" id="PF01943">
    <property type="entry name" value="Polysacc_synt"/>
    <property type="match status" value="1"/>
</dbReference>
<proteinExistence type="predicted"/>
<evidence type="ECO:0000256" key="1">
    <source>
        <dbReference type="ARBA" id="ARBA00004651"/>
    </source>
</evidence>
<evidence type="ECO:0000256" key="5">
    <source>
        <dbReference type="ARBA" id="ARBA00023136"/>
    </source>
</evidence>
<protein>
    <recommendedName>
        <fullName evidence="9">Polysaccharide biosynthesis protein</fullName>
    </recommendedName>
</protein>
<organism evidence="7 8">
    <name type="scientific">Bacillus mycoides</name>
    <dbReference type="NCBI Taxonomy" id="1405"/>
    <lineage>
        <taxon>Bacteria</taxon>
        <taxon>Bacillati</taxon>
        <taxon>Bacillota</taxon>
        <taxon>Bacilli</taxon>
        <taxon>Bacillales</taxon>
        <taxon>Bacillaceae</taxon>
        <taxon>Bacillus</taxon>
        <taxon>Bacillus cereus group</taxon>
    </lineage>
</organism>
<gene>
    <name evidence="7" type="ORF">III_00283</name>
</gene>
<feature type="transmembrane region" description="Helical" evidence="6">
    <location>
        <begin position="382"/>
        <end position="401"/>
    </location>
</feature>
<evidence type="ECO:0000256" key="2">
    <source>
        <dbReference type="ARBA" id="ARBA00022475"/>
    </source>
</evidence>
<dbReference type="RefSeq" id="WP_002167355.1">
    <property type="nucleotide sequence ID" value="NZ_JH792251.1"/>
</dbReference>
<dbReference type="PANTHER" id="PTHR30250">
    <property type="entry name" value="PST FAMILY PREDICTED COLANIC ACID TRANSPORTER"/>
    <property type="match status" value="1"/>
</dbReference>
<comment type="caution">
    <text evidence="7">The sequence shown here is derived from an EMBL/GenBank/DDBJ whole genome shotgun (WGS) entry which is preliminary data.</text>
</comment>